<evidence type="ECO:0000259" key="4">
    <source>
        <dbReference type="SMART" id="SM00560"/>
    </source>
</evidence>
<dbReference type="EMBL" id="BAAABM010000007">
    <property type="protein sequence ID" value="GAA0318125.1"/>
    <property type="molecule type" value="Genomic_DNA"/>
</dbReference>
<organism evidence="5 6">
    <name type="scientific">Actinoallomurus spadix</name>
    <dbReference type="NCBI Taxonomy" id="79912"/>
    <lineage>
        <taxon>Bacteria</taxon>
        <taxon>Bacillati</taxon>
        <taxon>Actinomycetota</taxon>
        <taxon>Actinomycetes</taxon>
        <taxon>Streptosporangiales</taxon>
        <taxon>Thermomonosporaceae</taxon>
        <taxon>Actinoallomurus</taxon>
    </lineage>
</organism>
<dbReference type="RefSeq" id="WP_252800055.1">
    <property type="nucleotide sequence ID" value="NZ_BAAABM010000007.1"/>
</dbReference>
<name>A0ABP3FJJ9_9ACTN</name>
<evidence type="ECO:0000313" key="6">
    <source>
        <dbReference type="Proteomes" id="UP001501822"/>
    </source>
</evidence>
<dbReference type="PANTHER" id="PTHR46943:SF1">
    <property type="entry name" value="PENTRAXIN-RELATED PROTEIN PTX3"/>
    <property type="match status" value="1"/>
</dbReference>
<feature type="region of interest" description="Disordered" evidence="3">
    <location>
        <begin position="357"/>
        <end position="380"/>
    </location>
</feature>
<reference evidence="6" key="1">
    <citation type="journal article" date="2019" name="Int. J. Syst. Evol. Microbiol.">
        <title>The Global Catalogue of Microorganisms (GCM) 10K type strain sequencing project: providing services to taxonomists for standard genome sequencing and annotation.</title>
        <authorList>
            <consortium name="The Broad Institute Genomics Platform"/>
            <consortium name="The Broad Institute Genome Sequencing Center for Infectious Disease"/>
            <person name="Wu L."/>
            <person name="Ma J."/>
        </authorList>
    </citation>
    <scope>NUCLEOTIDE SEQUENCE [LARGE SCALE GENOMIC DNA]</scope>
    <source>
        <strain evidence="6">JCM 3146</strain>
    </source>
</reference>
<feature type="region of interest" description="Disordered" evidence="3">
    <location>
        <begin position="189"/>
        <end position="231"/>
    </location>
</feature>
<keyword evidence="2" id="KW-1015">Disulfide bond</keyword>
<feature type="compositionally biased region" description="Polar residues" evidence="3">
    <location>
        <begin position="197"/>
        <end position="211"/>
    </location>
</feature>
<evidence type="ECO:0000313" key="5">
    <source>
        <dbReference type="EMBL" id="GAA0318125.1"/>
    </source>
</evidence>
<proteinExistence type="predicted"/>
<gene>
    <name evidence="5" type="ORF">GCM10010151_04980</name>
</gene>
<keyword evidence="1" id="KW-0732">Signal</keyword>
<dbReference type="SUPFAM" id="SSF49899">
    <property type="entry name" value="Concanavalin A-like lectins/glucanases"/>
    <property type="match status" value="2"/>
</dbReference>
<dbReference type="Gene3D" id="2.60.120.200">
    <property type="match status" value="2"/>
</dbReference>
<dbReference type="InterPro" id="IPR006558">
    <property type="entry name" value="LamG-like"/>
</dbReference>
<evidence type="ECO:0000256" key="3">
    <source>
        <dbReference type="SAM" id="MobiDB-lite"/>
    </source>
</evidence>
<dbReference type="InterPro" id="IPR042837">
    <property type="entry name" value="PTX3"/>
</dbReference>
<evidence type="ECO:0000256" key="2">
    <source>
        <dbReference type="ARBA" id="ARBA00023157"/>
    </source>
</evidence>
<feature type="domain" description="LamG-like jellyroll fold" evidence="4">
    <location>
        <begin position="945"/>
        <end position="1088"/>
    </location>
</feature>
<accession>A0ABP3FJJ9</accession>
<dbReference type="PANTHER" id="PTHR46943">
    <property type="entry name" value="PENTRAXIN-RELATED PROTEIN PTX3"/>
    <property type="match status" value="1"/>
</dbReference>
<feature type="domain" description="LamG-like jellyroll fold" evidence="4">
    <location>
        <begin position="720"/>
        <end position="860"/>
    </location>
</feature>
<dbReference type="Proteomes" id="UP001501822">
    <property type="component" value="Unassembled WGS sequence"/>
</dbReference>
<keyword evidence="6" id="KW-1185">Reference proteome</keyword>
<protein>
    <submittedName>
        <fullName evidence="5">LamG domain-containing protein</fullName>
    </submittedName>
</protein>
<evidence type="ECO:0000256" key="1">
    <source>
        <dbReference type="ARBA" id="ARBA00022729"/>
    </source>
</evidence>
<feature type="region of interest" description="Disordered" evidence="3">
    <location>
        <begin position="1"/>
        <end position="23"/>
    </location>
</feature>
<dbReference type="InterPro" id="IPR013320">
    <property type="entry name" value="ConA-like_dom_sf"/>
</dbReference>
<sequence length="1095" mass="115099">MALREARASGDPVEVTEERSETQRLLANPDGSLTLEDYVQPKWVRRAGGWVPIDTTLVRQENGRLQPKAIVAGLSFSGGGDDALVTIAKGGDELSLAWPWKLPTPILDGDTATYPEAVPGVTGVDLRLRAGAQGFSEQVVVRTREAAADPRLAQVRFTTSIQGGGSLRADGEGDLEFVDSAGTPVFHAPTPMMWDSTGDTVSASAQRTAGPSRSAAEEPDDAARQAPMEVSLSGQDVVVTPDQAMMNSPDTRFPVVLDPDWTTSKLGDKGTAWVNVSSSGLHSYNGSEWKQAKVGHYEGWPGSPSSDTYRAFFKYNVSKALHKKIIAAEFHAFLDRSFTCTKSTVELWQSKTFSSSTRWSSKPALTGGSELASSSTAGGEPGCDAHDVKLNATKAVTGTASSVYLALKGGSESNHSYKYFSNVHLTVNFDSYPTVSGLGMTNPSAGCGTTTAPVVVGNSKPSIVATILDPDPENPHADFEVWSGTTGGTKVATRTTAGAKSGTRHSMALPDTTLTDGLTFRWRVTPVDTAYAGTPSGWCYYTVDKTAPESAPAVTTPNLKDLDSGEPNDAIGRTATFTFAPNNATGITKYQYAWNDDAAAGAANAPSVVPGADGTAKVTLTVPFTQDITFRLYAFSYDKANNRSANPGVFEFALGSPAGPVGRWTLDETGGVDLADSGGGDTATLTGGMPGVPGRVDQALRLTGNGDHATTASAAVHTDKSFTVAVWVRLTDASHYSTAVSQSGGSFSGFQLYYSPSYKTWVFNRHSTDADGATNVPVVADAPAVLNVWTHLTGVYDGPTRQMSFYVNGAPQSGRASVPSPWDATGPLQIGRVLAKGAFSDPFEGDLDDIRVYDRVVSGTEPDAIDGSTGGIADLADRPPVREGYWTGDLGSGTVVADSSGRGHDATLSSATAWTADGQVDGALELNDANKEQAATAGPVIRTDTGFTVAAWVRSSRLAGGNATALAQDGSRRSAFYLGYRVFNGVGYWSFTLPVADSDDAEWAHAHSVDPAALDGEWHHLAGVYDPAVKKIRLYVDGTLQGETAVSAPWHANGAFHIGGAKYKGAPTDFWPGGIDDVQAFTGVLTDTEISEMGS</sequence>
<dbReference type="SMART" id="SM00560">
    <property type="entry name" value="LamGL"/>
    <property type="match status" value="2"/>
</dbReference>
<comment type="caution">
    <text evidence="5">The sequence shown here is derived from an EMBL/GenBank/DDBJ whole genome shotgun (WGS) entry which is preliminary data.</text>
</comment>
<dbReference type="Pfam" id="PF13385">
    <property type="entry name" value="Laminin_G_3"/>
    <property type="match status" value="2"/>
</dbReference>